<dbReference type="PANTHER" id="PTHR23507">
    <property type="entry name" value="ZGC:174356"/>
    <property type="match status" value="1"/>
</dbReference>
<name>A0A3N4KEY2_9PEZI</name>
<comment type="subcellular location">
    <subcellularLocation>
        <location evidence="1">Membrane</location>
        <topology evidence="1">Multi-pass membrane protein</topology>
    </subcellularLocation>
</comment>
<feature type="transmembrane region" description="Helical" evidence="6">
    <location>
        <begin position="147"/>
        <end position="169"/>
    </location>
</feature>
<keyword evidence="2 6" id="KW-0812">Transmembrane</keyword>
<feature type="transmembrane region" description="Helical" evidence="6">
    <location>
        <begin position="404"/>
        <end position="425"/>
    </location>
</feature>
<evidence type="ECO:0000313" key="9">
    <source>
        <dbReference type="Proteomes" id="UP000277580"/>
    </source>
</evidence>
<feature type="transmembrane region" description="Helical" evidence="6">
    <location>
        <begin position="472"/>
        <end position="492"/>
    </location>
</feature>
<dbReference type="InterPro" id="IPR011701">
    <property type="entry name" value="MFS"/>
</dbReference>
<protein>
    <submittedName>
        <fullName evidence="8">MFS general substrate transporter</fullName>
    </submittedName>
</protein>
<proteinExistence type="predicted"/>
<keyword evidence="9" id="KW-1185">Reference proteome</keyword>
<dbReference type="Gene3D" id="1.20.1250.20">
    <property type="entry name" value="MFS general substrate transporter like domains"/>
    <property type="match status" value="1"/>
</dbReference>
<dbReference type="InterPro" id="IPR020846">
    <property type="entry name" value="MFS_dom"/>
</dbReference>
<dbReference type="Pfam" id="PF07690">
    <property type="entry name" value="MFS_1"/>
    <property type="match status" value="1"/>
</dbReference>
<feature type="transmembrane region" description="Helical" evidence="6">
    <location>
        <begin position="437"/>
        <end position="466"/>
    </location>
</feature>
<reference evidence="8 9" key="1">
    <citation type="journal article" date="2018" name="Nat. Ecol. Evol.">
        <title>Pezizomycetes genomes reveal the molecular basis of ectomycorrhizal truffle lifestyle.</title>
        <authorList>
            <person name="Murat C."/>
            <person name="Payen T."/>
            <person name="Noel B."/>
            <person name="Kuo A."/>
            <person name="Morin E."/>
            <person name="Chen J."/>
            <person name="Kohler A."/>
            <person name="Krizsan K."/>
            <person name="Balestrini R."/>
            <person name="Da Silva C."/>
            <person name="Montanini B."/>
            <person name="Hainaut M."/>
            <person name="Levati E."/>
            <person name="Barry K.W."/>
            <person name="Belfiori B."/>
            <person name="Cichocki N."/>
            <person name="Clum A."/>
            <person name="Dockter R.B."/>
            <person name="Fauchery L."/>
            <person name="Guy J."/>
            <person name="Iotti M."/>
            <person name="Le Tacon F."/>
            <person name="Lindquist E.A."/>
            <person name="Lipzen A."/>
            <person name="Malagnac F."/>
            <person name="Mello A."/>
            <person name="Molinier V."/>
            <person name="Miyauchi S."/>
            <person name="Poulain J."/>
            <person name="Riccioni C."/>
            <person name="Rubini A."/>
            <person name="Sitrit Y."/>
            <person name="Splivallo R."/>
            <person name="Traeger S."/>
            <person name="Wang M."/>
            <person name="Zifcakova L."/>
            <person name="Wipf D."/>
            <person name="Zambonelli A."/>
            <person name="Paolocci F."/>
            <person name="Nowrousian M."/>
            <person name="Ottonello S."/>
            <person name="Baldrian P."/>
            <person name="Spatafora J.W."/>
            <person name="Henrissat B."/>
            <person name="Nagy L.G."/>
            <person name="Aury J.M."/>
            <person name="Wincker P."/>
            <person name="Grigoriev I.V."/>
            <person name="Bonfante P."/>
            <person name="Martin F.M."/>
        </authorList>
    </citation>
    <scope>NUCLEOTIDE SEQUENCE [LARGE SCALE GENOMIC DNA]</scope>
    <source>
        <strain evidence="8 9">CCBAS932</strain>
    </source>
</reference>
<dbReference type="AlphaFoldDB" id="A0A3N4KEY2"/>
<feature type="transmembrane region" description="Helical" evidence="6">
    <location>
        <begin position="379"/>
        <end position="398"/>
    </location>
</feature>
<dbReference type="GO" id="GO:0016020">
    <property type="term" value="C:membrane"/>
    <property type="evidence" value="ECO:0007669"/>
    <property type="project" value="UniProtKB-SubCell"/>
</dbReference>
<dbReference type="PROSITE" id="PS50850">
    <property type="entry name" value="MFS"/>
    <property type="match status" value="1"/>
</dbReference>
<dbReference type="OrthoDB" id="194139at2759"/>
<dbReference type="Proteomes" id="UP000277580">
    <property type="component" value="Unassembled WGS sequence"/>
</dbReference>
<organism evidence="8 9">
    <name type="scientific">Morchella conica CCBAS932</name>
    <dbReference type="NCBI Taxonomy" id="1392247"/>
    <lineage>
        <taxon>Eukaryota</taxon>
        <taxon>Fungi</taxon>
        <taxon>Dikarya</taxon>
        <taxon>Ascomycota</taxon>
        <taxon>Pezizomycotina</taxon>
        <taxon>Pezizomycetes</taxon>
        <taxon>Pezizales</taxon>
        <taxon>Morchellaceae</taxon>
        <taxon>Morchella</taxon>
    </lineage>
</organism>
<keyword evidence="3 6" id="KW-1133">Transmembrane helix</keyword>
<dbReference type="SUPFAM" id="SSF103473">
    <property type="entry name" value="MFS general substrate transporter"/>
    <property type="match status" value="1"/>
</dbReference>
<keyword evidence="4 6" id="KW-0472">Membrane</keyword>
<sequence>MAVHTAPAAEDVLPPFTPTKPFLRSLTLLTPSTMRTTLTRLLTNVQFRATLLCFVIIVTVDMAGYLSSAPQVRLFESIMCLDYYRENDPSLIGGDGSVPEELCKVDSVQREIAMLNGMQTLFSNIPGVVLAIPFGVMADRYGRRPMLMLTLLGLSLSSAWVLLICWFTLPIKLTWLSSLFYTLGGGASVGSALILMIIADMTPAAQRSTLFFHLQACVLLSELVAPLLGSLLMSRNVWIPLLAGLAIQTLGIPIAALLPETKSAHPTTTDAESSEDEETAPPPKKEGESDYRAVFSFLLADLNTALLVLTFLIATIGRQALEILLQYVSKRYSWPLATANILFSLRAGINLLLLLFLLPFIGTTLLSRFGYTSAGKDLLIARVSIVLMAAGFGVIGVSPGAAGMVLGLGVYTLGSGFGAAARSLVTGMVRREEVGRLYTAIAVADMVGGLVAGPALSWCFAVGMAWGGVAVGLPFLVAAGLFVAVGGVVMGVKIRDGGEGREGYVRVEGEEEEEREERERE</sequence>
<feature type="transmembrane region" description="Helical" evidence="6">
    <location>
        <begin position="45"/>
        <end position="66"/>
    </location>
</feature>
<evidence type="ECO:0000256" key="6">
    <source>
        <dbReference type="SAM" id="Phobius"/>
    </source>
</evidence>
<dbReference type="InterPro" id="IPR036259">
    <property type="entry name" value="MFS_trans_sf"/>
</dbReference>
<dbReference type="PANTHER" id="PTHR23507:SF1">
    <property type="entry name" value="FI18259P1-RELATED"/>
    <property type="match status" value="1"/>
</dbReference>
<evidence type="ECO:0000256" key="2">
    <source>
        <dbReference type="ARBA" id="ARBA00022692"/>
    </source>
</evidence>
<dbReference type="GO" id="GO:0022857">
    <property type="term" value="F:transmembrane transporter activity"/>
    <property type="evidence" value="ECO:0007669"/>
    <property type="project" value="InterPro"/>
</dbReference>
<feature type="domain" description="Major facilitator superfamily (MFS) profile" evidence="7">
    <location>
        <begin position="56"/>
        <end position="497"/>
    </location>
</feature>
<evidence type="ECO:0000256" key="5">
    <source>
        <dbReference type="SAM" id="MobiDB-lite"/>
    </source>
</evidence>
<evidence type="ECO:0000313" key="8">
    <source>
        <dbReference type="EMBL" id="RPB06921.1"/>
    </source>
</evidence>
<dbReference type="InParanoid" id="A0A3N4KEY2"/>
<evidence type="ECO:0000256" key="3">
    <source>
        <dbReference type="ARBA" id="ARBA00022989"/>
    </source>
</evidence>
<feature type="transmembrane region" description="Helical" evidence="6">
    <location>
        <begin position="238"/>
        <end position="258"/>
    </location>
</feature>
<feature type="region of interest" description="Disordered" evidence="5">
    <location>
        <begin position="264"/>
        <end position="287"/>
    </location>
</feature>
<feature type="transmembrane region" description="Helical" evidence="6">
    <location>
        <begin position="293"/>
        <end position="316"/>
    </location>
</feature>
<feature type="transmembrane region" description="Helical" evidence="6">
    <location>
        <begin position="175"/>
        <end position="198"/>
    </location>
</feature>
<evidence type="ECO:0000256" key="1">
    <source>
        <dbReference type="ARBA" id="ARBA00004141"/>
    </source>
</evidence>
<accession>A0A3N4KEY2</accession>
<gene>
    <name evidence="8" type="ORF">P167DRAFT_568902</name>
</gene>
<dbReference type="EMBL" id="ML119206">
    <property type="protein sequence ID" value="RPB06921.1"/>
    <property type="molecule type" value="Genomic_DNA"/>
</dbReference>
<feature type="transmembrane region" description="Helical" evidence="6">
    <location>
        <begin position="210"/>
        <end position="232"/>
    </location>
</feature>
<evidence type="ECO:0000256" key="4">
    <source>
        <dbReference type="ARBA" id="ARBA00023136"/>
    </source>
</evidence>
<evidence type="ECO:0000259" key="7">
    <source>
        <dbReference type="PROSITE" id="PS50850"/>
    </source>
</evidence>